<dbReference type="Proteomes" id="UP000321429">
    <property type="component" value="Unassembled WGS sequence"/>
</dbReference>
<evidence type="ECO:0000313" key="4">
    <source>
        <dbReference type="Proteomes" id="UP000321429"/>
    </source>
</evidence>
<sequence length="74" mass="8520">MLCYTPLVFERINKKLQQKMTISEATAFVHFAVLTADELVTRGKNIYAANYRQHVCVTVNKHNHRVITVTQLTT</sequence>
<proteinExistence type="predicted"/>
<evidence type="ECO:0000313" key="1">
    <source>
        <dbReference type="EMBL" id="GEK28898.1"/>
    </source>
</evidence>
<evidence type="ECO:0008006" key="5">
    <source>
        <dbReference type="Google" id="ProtNLM"/>
    </source>
</evidence>
<evidence type="ECO:0000313" key="3">
    <source>
        <dbReference type="Proteomes" id="UP000051139"/>
    </source>
</evidence>
<gene>
    <name evidence="2" type="ORF">IV55_GL001441</name>
    <name evidence="1" type="ORF">LSI01_12090</name>
</gene>
<reference evidence="2 3" key="1">
    <citation type="journal article" date="2015" name="Genome Announc.">
        <title>Expanding the biotechnology potential of lactobacilli through comparative genomics of 213 strains and associated genera.</title>
        <authorList>
            <person name="Sun Z."/>
            <person name="Harris H.M."/>
            <person name="McCann A."/>
            <person name="Guo C."/>
            <person name="Argimon S."/>
            <person name="Zhang W."/>
            <person name="Yang X."/>
            <person name="Jeffery I.B."/>
            <person name="Cooney J.C."/>
            <person name="Kagawa T.F."/>
            <person name="Liu W."/>
            <person name="Song Y."/>
            <person name="Salvetti E."/>
            <person name="Wrobel A."/>
            <person name="Rasinkangas P."/>
            <person name="Parkhill J."/>
            <person name="Rea M.C."/>
            <person name="O'Sullivan O."/>
            <person name="Ritari J."/>
            <person name="Douillard F.P."/>
            <person name="Paul Ross R."/>
            <person name="Yang R."/>
            <person name="Briner A.E."/>
            <person name="Felis G.E."/>
            <person name="de Vos W.M."/>
            <person name="Barrangou R."/>
            <person name="Klaenhammer T.R."/>
            <person name="Caufield P.W."/>
            <person name="Cui Y."/>
            <person name="Zhang H."/>
            <person name="O'Toole P.W."/>
        </authorList>
    </citation>
    <scope>NUCLEOTIDE SEQUENCE [LARGE SCALE GENOMIC DNA]</scope>
    <source>
        <strain evidence="2 3">DSM 22696</strain>
    </source>
</reference>
<dbReference type="Proteomes" id="UP000051139">
    <property type="component" value="Unassembled WGS sequence"/>
</dbReference>
<dbReference type="Pfam" id="PF12636">
    <property type="entry name" value="DUF3781"/>
    <property type="match status" value="1"/>
</dbReference>
<dbReference type="AlphaFoldDB" id="A0A0R2L9I7"/>
<comment type="caution">
    <text evidence="2">The sequence shown here is derived from an EMBL/GenBank/DDBJ whole genome shotgun (WGS) entry which is preliminary data.</text>
</comment>
<evidence type="ECO:0000313" key="2">
    <source>
        <dbReference type="EMBL" id="KRN96469.1"/>
    </source>
</evidence>
<organism evidence="2 3">
    <name type="scientific">Furfurilactobacillus siliginis</name>
    <dbReference type="NCBI Taxonomy" id="348151"/>
    <lineage>
        <taxon>Bacteria</taxon>
        <taxon>Bacillati</taxon>
        <taxon>Bacillota</taxon>
        <taxon>Bacilli</taxon>
        <taxon>Lactobacillales</taxon>
        <taxon>Lactobacillaceae</taxon>
        <taxon>Furfurilactobacillus</taxon>
    </lineage>
</organism>
<dbReference type="EMBL" id="JQCB01000004">
    <property type="protein sequence ID" value="KRN96469.1"/>
    <property type="molecule type" value="Genomic_DNA"/>
</dbReference>
<reference evidence="1 4" key="2">
    <citation type="submission" date="2019-07" db="EMBL/GenBank/DDBJ databases">
        <title>Whole genome shotgun sequence of Lactobacillus siliginis NBRC 101315.</title>
        <authorList>
            <person name="Hosoyama A."/>
            <person name="Uohara A."/>
            <person name="Ohji S."/>
            <person name="Ichikawa N."/>
        </authorList>
    </citation>
    <scope>NUCLEOTIDE SEQUENCE [LARGE SCALE GENOMIC DNA]</scope>
    <source>
        <strain evidence="1 4">NBRC 101315</strain>
    </source>
</reference>
<name>A0A0R2L9I7_9LACO</name>
<dbReference type="PATRIC" id="fig|348151.3.peg.1481"/>
<dbReference type="EMBL" id="BJUD01000023">
    <property type="protein sequence ID" value="GEK28898.1"/>
    <property type="molecule type" value="Genomic_DNA"/>
</dbReference>
<dbReference type="InterPro" id="IPR024229">
    <property type="entry name" value="DUF3781"/>
</dbReference>
<accession>A0A0R2L9I7</accession>
<protein>
    <recommendedName>
        <fullName evidence="5">DUF3781 domain-containing protein</fullName>
    </recommendedName>
</protein>
<dbReference type="STRING" id="348151.IV55_GL001441"/>
<keyword evidence="3" id="KW-1185">Reference proteome</keyword>